<dbReference type="InterPro" id="IPR016181">
    <property type="entry name" value="Acyl_CoA_acyltransferase"/>
</dbReference>
<dbReference type="AlphaFoldDB" id="A0A7I8BIH5"/>
<evidence type="ECO:0000313" key="3">
    <source>
        <dbReference type="Proteomes" id="UP000510888"/>
    </source>
</evidence>
<reference evidence="2 3" key="1">
    <citation type="journal article" date="2020" name="Genes (Basel)">
        <title>Genomic Comparison of Insect Gut Symbionts from Divergent Burkholderia Subclades.</title>
        <authorList>
            <person name="Takeshita K."/>
            <person name="Kikuchi Y."/>
        </authorList>
    </citation>
    <scope>NUCLEOTIDE SEQUENCE [LARGE SCALE GENOMIC DNA]</scope>
    <source>
        <strain evidence="2 3">PGU16</strain>
    </source>
</reference>
<name>A0A7I8BIH5_9BURK</name>
<evidence type="ECO:0000313" key="2">
    <source>
        <dbReference type="EMBL" id="BCF88233.1"/>
    </source>
</evidence>
<keyword evidence="3" id="KW-1185">Reference proteome</keyword>
<dbReference type="InterPro" id="IPR051531">
    <property type="entry name" value="N-acetyltransferase"/>
</dbReference>
<proteinExistence type="predicted"/>
<feature type="domain" description="N-acetyltransferase" evidence="1">
    <location>
        <begin position="33"/>
        <end position="193"/>
    </location>
</feature>
<dbReference type="EMBL" id="AP023174">
    <property type="protein sequence ID" value="BCF88233.1"/>
    <property type="molecule type" value="Genomic_DNA"/>
</dbReference>
<accession>A0A7I8BIH5</accession>
<dbReference type="PANTHER" id="PTHR43792">
    <property type="entry name" value="GNAT FAMILY, PUTATIVE (AFU_ORTHOLOGUE AFUA_3G00765)-RELATED-RELATED"/>
    <property type="match status" value="1"/>
</dbReference>
<dbReference type="PROSITE" id="PS51186">
    <property type="entry name" value="GNAT"/>
    <property type="match status" value="1"/>
</dbReference>
<protein>
    <submittedName>
        <fullName evidence="2">N-acetyltransferase</fullName>
    </submittedName>
</protein>
<organism evidence="2 3">
    <name type="scientific">Paraburkholderia largidicola</name>
    <dbReference type="NCBI Taxonomy" id="3014751"/>
    <lineage>
        <taxon>Bacteria</taxon>
        <taxon>Pseudomonadati</taxon>
        <taxon>Pseudomonadota</taxon>
        <taxon>Betaproteobacteria</taxon>
        <taxon>Burkholderiales</taxon>
        <taxon>Burkholderiaceae</taxon>
        <taxon>Paraburkholderia</taxon>
    </lineage>
</organism>
<sequence length="193" mass="21498">MAGIALAFQQGIREHLQVQRTNAMRPLLQTLPLRLEPFDEAHFAGLLALNSDPLVMQFLGDGSPATPTEVHQSIDTAKARWERFGFSWWSFIRHDSGEIIGAGCVQHIENEPGNPVEIGWRLKRDHWGHGYATEAARAMIGFAFDELGLSSVYATTHPSNERSINVMKRLGMRSVGLQPYDGTLAATFMLEKP</sequence>
<dbReference type="KEGG" id="plad:PPGU16_13000"/>
<keyword evidence="2" id="KW-0808">Transferase</keyword>
<evidence type="ECO:0000259" key="1">
    <source>
        <dbReference type="PROSITE" id="PS51186"/>
    </source>
</evidence>
<dbReference type="Pfam" id="PF13302">
    <property type="entry name" value="Acetyltransf_3"/>
    <property type="match status" value="1"/>
</dbReference>
<dbReference type="PANTHER" id="PTHR43792:SF1">
    <property type="entry name" value="N-ACETYLTRANSFERASE DOMAIN-CONTAINING PROTEIN"/>
    <property type="match status" value="1"/>
</dbReference>
<dbReference type="GO" id="GO:0016747">
    <property type="term" value="F:acyltransferase activity, transferring groups other than amino-acyl groups"/>
    <property type="evidence" value="ECO:0007669"/>
    <property type="project" value="InterPro"/>
</dbReference>
<gene>
    <name evidence="2" type="ORF">PPGU16_13000</name>
</gene>
<dbReference type="InterPro" id="IPR000182">
    <property type="entry name" value="GNAT_dom"/>
</dbReference>
<dbReference type="Proteomes" id="UP000510888">
    <property type="component" value="Chromosome 1"/>
</dbReference>
<dbReference type="Gene3D" id="3.40.630.30">
    <property type="match status" value="1"/>
</dbReference>
<dbReference type="SUPFAM" id="SSF55729">
    <property type="entry name" value="Acyl-CoA N-acyltransferases (Nat)"/>
    <property type="match status" value="1"/>
</dbReference>